<comment type="caution">
    <text evidence="1">The sequence shown here is derived from an EMBL/GenBank/DDBJ whole genome shotgun (WGS) entry which is preliminary data.</text>
</comment>
<sequence>MTAKREVVTFKQRKEQDIQVSANTCRYVSLGTLPPLSGLFTAVPNWNFWNTGRKNLSSRSETYEIWSKWIRSGGIQNPKLHPPIPIWDLDARLAGKQYLRLDWDLVSRLEMKLEIARMGEEEYDWQEFCDFEPCLKTNFGTSVNVLYNFSTKMDGKKPVLRQNAAPWPRA</sequence>
<dbReference type="Proteomes" id="UP000499080">
    <property type="component" value="Unassembled WGS sequence"/>
</dbReference>
<evidence type="ECO:0000313" key="1">
    <source>
        <dbReference type="EMBL" id="GBM61744.1"/>
    </source>
</evidence>
<protein>
    <submittedName>
        <fullName evidence="1">Uncharacterized protein</fullName>
    </submittedName>
</protein>
<name>A0A4Y2HAN3_ARAVE</name>
<keyword evidence="2" id="KW-1185">Reference proteome</keyword>
<proteinExistence type="predicted"/>
<accession>A0A4Y2HAN3</accession>
<organism evidence="1 2">
    <name type="scientific">Araneus ventricosus</name>
    <name type="common">Orbweaver spider</name>
    <name type="synonym">Epeira ventricosa</name>
    <dbReference type="NCBI Taxonomy" id="182803"/>
    <lineage>
        <taxon>Eukaryota</taxon>
        <taxon>Metazoa</taxon>
        <taxon>Ecdysozoa</taxon>
        <taxon>Arthropoda</taxon>
        <taxon>Chelicerata</taxon>
        <taxon>Arachnida</taxon>
        <taxon>Araneae</taxon>
        <taxon>Araneomorphae</taxon>
        <taxon>Entelegynae</taxon>
        <taxon>Araneoidea</taxon>
        <taxon>Araneidae</taxon>
        <taxon>Araneus</taxon>
    </lineage>
</organism>
<evidence type="ECO:0000313" key="2">
    <source>
        <dbReference type="Proteomes" id="UP000499080"/>
    </source>
</evidence>
<dbReference type="AlphaFoldDB" id="A0A4Y2HAN3"/>
<dbReference type="EMBL" id="BGPR01001782">
    <property type="protein sequence ID" value="GBM61744.1"/>
    <property type="molecule type" value="Genomic_DNA"/>
</dbReference>
<reference evidence="1 2" key="1">
    <citation type="journal article" date="2019" name="Sci. Rep.">
        <title>Orb-weaving spider Araneus ventricosus genome elucidates the spidroin gene catalogue.</title>
        <authorList>
            <person name="Kono N."/>
            <person name="Nakamura H."/>
            <person name="Ohtoshi R."/>
            <person name="Moran D.A.P."/>
            <person name="Shinohara A."/>
            <person name="Yoshida Y."/>
            <person name="Fujiwara M."/>
            <person name="Mori M."/>
            <person name="Tomita M."/>
            <person name="Arakawa K."/>
        </authorList>
    </citation>
    <scope>NUCLEOTIDE SEQUENCE [LARGE SCALE GENOMIC DNA]</scope>
</reference>
<gene>
    <name evidence="1" type="ORF">AVEN_166871_1</name>
</gene>